<accession>A0AB73BTF3</accession>
<dbReference type="AlphaFoldDB" id="A0AB73BTF3"/>
<reference evidence="1 2" key="1">
    <citation type="submission" date="2014-01" db="EMBL/GenBank/DDBJ databases">
        <title>Comparative genomics of Fusobacterium necrophorum wild isolates.</title>
        <authorList>
            <person name="Kittichotirat W."/>
            <person name="Bumgarner R.E."/>
            <person name="Lawrence P."/>
        </authorList>
    </citation>
    <scope>NUCLEOTIDE SEQUENCE [LARGE SCALE GENOMIC DNA]</scope>
    <source>
        <strain evidence="1 2">BL</strain>
    </source>
</reference>
<evidence type="ECO:0008006" key="3">
    <source>
        <dbReference type="Google" id="ProtNLM"/>
    </source>
</evidence>
<comment type="caution">
    <text evidence="1">The sequence shown here is derived from an EMBL/GenBank/DDBJ whole genome shotgun (WGS) entry which is preliminary data.</text>
</comment>
<organism evidence="1 2">
    <name type="scientific">Fusobacterium necrophorum BL</name>
    <dbReference type="NCBI Taxonomy" id="1441732"/>
    <lineage>
        <taxon>Bacteria</taxon>
        <taxon>Fusobacteriati</taxon>
        <taxon>Fusobacteriota</taxon>
        <taxon>Fusobacteriia</taxon>
        <taxon>Fusobacteriales</taxon>
        <taxon>Fusobacteriaceae</taxon>
        <taxon>Fusobacterium</taxon>
    </lineage>
</organism>
<evidence type="ECO:0000313" key="1">
    <source>
        <dbReference type="EMBL" id="KDE60993.1"/>
    </source>
</evidence>
<dbReference type="Proteomes" id="UP000027473">
    <property type="component" value="Unassembled WGS sequence"/>
</dbReference>
<sequence>MSKLIPYKTLVKILLENGWKYHHTTRLHEICIKPVL</sequence>
<dbReference type="EMBL" id="JAAC01000209">
    <property type="protein sequence ID" value="KDE60993.1"/>
    <property type="molecule type" value="Genomic_DNA"/>
</dbReference>
<protein>
    <recommendedName>
        <fullName evidence="3">Addiction module toxin, HicA family</fullName>
    </recommendedName>
</protein>
<gene>
    <name evidence="1" type="ORF">FUSO3_11400</name>
</gene>
<evidence type="ECO:0000313" key="2">
    <source>
        <dbReference type="Proteomes" id="UP000027473"/>
    </source>
</evidence>
<name>A0AB73BTF3_9FUSO</name>
<proteinExistence type="predicted"/>